<dbReference type="AlphaFoldDB" id="A0ABC8RGZ4"/>
<name>A0ABC8RGZ4_9AQUA</name>
<dbReference type="EMBL" id="CAUOFW020001303">
    <property type="protein sequence ID" value="CAK9143471.1"/>
    <property type="molecule type" value="Genomic_DNA"/>
</dbReference>
<feature type="region of interest" description="Disordered" evidence="1">
    <location>
        <begin position="1"/>
        <end position="20"/>
    </location>
</feature>
<dbReference type="Proteomes" id="UP001642360">
    <property type="component" value="Unassembled WGS sequence"/>
</dbReference>
<proteinExistence type="predicted"/>
<protein>
    <recommendedName>
        <fullName evidence="4">UDP-glucuronate decarboxylase</fullName>
    </recommendedName>
</protein>
<dbReference type="Gene3D" id="3.90.25.10">
    <property type="entry name" value="UDP-galactose 4-epimerase, domain 1"/>
    <property type="match status" value="1"/>
</dbReference>
<reference evidence="2 3" key="1">
    <citation type="submission" date="2024-02" db="EMBL/GenBank/DDBJ databases">
        <authorList>
            <person name="Vignale AGUSTIN F."/>
            <person name="Sosa J E."/>
            <person name="Modenutti C."/>
        </authorList>
    </citation>
    <scope>NUCLEOTIDE SEQUENCE [LARGE SCALE GENOMIC DNA]</scope>
</reference>
<comment type="caution">
    <text evidence="2">The sequence shown here is derived from an EMBL/GenBank/DDBJ whole genome shotgun (WGS) entry which is preliminary data.</text>
</comment>
<evidence type="ECO:0000313" key="3">
    <source>
        <dbReference type="Proteomes" id="UP001642360"/>
    </source>
</evidence>
<sequence>MTNSVPGDDPHQRTPDISKAKEQLCWEPKLPLRKGLRMMVSNSTLLATTGTMCFHVHRLSKVYTFPI</sequence>
<evidence type="ECO:0000313" key="2">
    <source>
        <dbReference type="EMBL" id="CAK9143471.1"/>
    </source>
</evidence>
<gene>
    <name evidence="2" type="ORF">ILEXP_LOCUS11186</name>
</gene>
<accession>A0ABC8RGZ4</accession>
<evidence type="ECO:0008006" key="4">
    <source>
        <dbReference type="Google" id="ProtNLM"/>
    </source>
</evidence>
<organism evidence="2 3">
    <name type="scientific">Ilex paraguariensis</name>
    <name type="common">yerba mate</name>
    <dbReference type="NCBI Taxonomy" id="185542"/>
    <lineage>
        <taxon>Eukaryota</taxon>
        <taxon>Viridiplantae</taxon>
        <taxon>Streptophyta</taxon>
        <taxon>Embryophyta</taxon>
        <taxon>Tracheophyta</taxon>
        <taxon>Spermatophyta</taxon>
        <taxon>Magnoliopsida</taxon>
        <taxon>eudicotyledons</taxon>
        <taxon>Gunneridae</taxon>
        <taxon>Pentapetalae</taxon>
        <taxon>asterids</taxon>
        <taxon>campanulids</taxon>
        <taxon>Aquifoliales</taxon>
        <taxon>Aquifoliaceae</taxon>
        <taxon>Ilex</taxon>
    </lineage>
</organism>
<evidence type="ECO:0000256" key="1">
    <source>
        <dbReference type="SAM" id="MobiDB-lite"/>
    </source>
</evidence>
<keyword evidence="3" id="KW-1185">Reference proteome</keyword>
<feature type="compositionally biased region" description="Basic and acidic residues" evidence="1">
    <location>
        <begin position="8"/>
        <end position="20"/>
    </location>
</feature>